<feature type="region of interest" description="Disordered" evidence="1">
    <location>
        <begin position="1"/>
        <end position="57"/>
    </location>
</feature>
<dbReference type="EMBL" id="BRYA01000031">
    <property type="protein sequence ID" value="GMI33402.1"/>
    <property type="molecule type" value="Genomic_DNA"/>
</dbReference>
<comment type="caution">
    <text evidence="2">The sequence shown here is derived from an EMBL/GenBank/DDBJ whole genome shotgun (WGS) entry which is preliminary data.</text>
</comment>
<protein>
    <submittedName>
        <fullName evidence="2">Uncharacterized protein</fullName>
    </submittedName>
</protein>
<dbReference type="Pfam" id="PF13704">
    <property type="entry name" value="Glyco_tranf_2_4"/>
    <property type="match status" value="1"/>
</dbReference>
<organism evidence="2 3">
    <name type="scientific">Triparma columacea</name>
    <dbReference type="NCBI Taxonomy" id="722753"/>
    <lineage>
        <taxon>Eukaryota</taxon>
        <taxon>Sar</taxon>
        <taxon>Stramenopiles</taxon>
        <taxon>Ochrophyta</taxon>
        <taxon>Bolidophyceae</taxon>
        <taxon>Parmales</taxon>
        <taxon>Triparmaceae</taxon>
        <taxon>Triparma</taxon>
    </lineage>
</organism>
<dbReference type="OrthoDB" id="201276at2759"/>
<keyword evidence="3" id="KW-1185">Reference proteome</keyword>
<evidence type="ECO:0000313" key="2">
    <source>
        <dbReference type="EMBL" id="GMI33402.1"/>
    </source>
</evidence>
<evidence type="ECO:0000313" key="3">
    <source>
        <dbReference type="Proteomes" id="UP001165065"/>
    </source>
</evidence>
<sequence>MSNFDDLLGNFDSRSSQPRKKKRRREVLPQNPNNLAISEEKSPPSLEPSSHLPSSAPQVEENVFDFDRCSSASTFPPISIPITDIVLLCKAKDESLLLPSFLEHYKKLGVDSVLMLDNNSKDGTRELAKKLCGELGLKLFIFVSRGDIIKCEKMWFQTLSQTYLRKKWVVISDIDELFHYYDCESISLSSLSRHLSLTHQRCVNSYLLDVYPVGPISSRSVSQHTHYDMDENASRSPPRYALSDGFYERHKSLLTLLGKSMVRARLGVADRGFVYSEKCSFLKITPTTDIYAGHHRVSQEGGRVVSYSADPPPPGGGGDGSGGVGGVEPIYVGYEGRVQGVTVHRCFVNLEHRVRYLKEGAYKERVKGVLGLGGGSGAGGGGGEGGGIWKEGISKEWEDSKGLPYLGGGGGQEAIMRAVREREGGGVT</sequence>
<name>A0A9W7G2N0_9STRA</name>
<dbReference type="AlphaFoldDB" id="A0A9W7G2N0"/>
<evidence type="ECO:0000256" key="1">
    <source>
        <dbReference type="SAM" id="MobiDB-lite"/>
    </source>
</evidence>
<accession>A0A9W7G2N0</accession>
<reference evidence="3" key="1">
    <citation type="journal article" date="2023" name="Commun. Biol.">
        <title>Genome analysis of Parmales, the sister group of diatoms, reveals the evolutionary specialization of diatoms from phago-mixotrophs to photoautotrophs.</title>
        <authorList>
            <person name="Ban H."/>
            <person name="Sato S."/>
            <person name="Yoshikawa S."/>
            <person name="Yamada K."/>
            <person name="Nakamura Y."/>
            <person name="Ichinomiya M."/>
            <person name="Sato N."/>
            <person name="Blanc-Mathieu R."/>
            <person name="Endo H."/>
            <person name="Kuwata A."/>
            <person name="Ogata H."/>
        </authorList>
    </citation>
    <scope>NUCLEOTIDE SEQUENCE [LARGE SCALE GENOMIC DNA]</scope>
</reference>
<feature type="compositionally biased region" description="Low complexity" evidence="1">
    <location>
        <begin position="43"/>
        <end position="57"/>
    </location>
</feature>
<gene>
    <name evidence="2" type="ORF">TrCOL_g5360</name>
</gene>
<dbReference type="Proteomes" id="UP001165065">
    <property type="component" value="Unassembled WGS sequence"/>
</dbReference>
<proteinExistence type="predicted"/>